<organism evidence="1 2">
    <name type="scientific">Alsobacter metallidurans</name>
    <dbReference type="NCBI Taxonomy" id="340221"/>
    <lineage>
        <taxon>Bacteria</taxon>
        <taxon>Pseudomonadati</taxon>
        <taxon>Pseudomonadota</taxon>
        <taxon>Alphaproteobacteria</taxon>
        <taxon>Hyphomicrobiales</taxon>
        <taxon>Alsobacteraceae</taxon>
        <taxon>Alsobacter</taxon>
    </lineage>
</organism>
<evidence type="ECO:0000313" key="2">
    <source>
        <dbReference type="Proteomes" id="UP000603912"/>
    </source>
</evidence>
<sequence length="172" mass="19419">MPAENAANPIKGWVDFCRRYASECEVDVKEPDSLVLTDGHWALLRKVNARINSAIMPVTDPDHWGVADRWDFAEDGKGDCEDYQLLKRKVLAQAGIPRRTMLMTVVVDERGEGHAVLIVRTDHGDLVLDNRRDEIVPWDQTPYTYVKRESQNSVGWVSLDRRTGIDATASGK</sequence>
<comment type="caution">
    <text evidence="1">The sequence shown here is derived from an EMBL/GenBank/DDBJ whole genome shotgun (WGS) entry which is preliminary data.</text>
</comment>
<dbReference type="PANTHER" id="PTHR39327:SF1">
    <property type="entry name" value="BLR5470 PROTEIN"/>
    <property type="match status" value="1"/>
</dbReference>
<proteinExistence type="predicted"/>
<name>A0A917MHI0_9HYPH</name>
<dbReference type="InterPro" id="IPR010319">
    <property type="entry name" value="Transglutaminase-like_Cys_pept"/>
</dbReference>
<dbReference type="Gene3D" id="3.10.620.30">
    <property type="match status" value="1"/>
</dbReference>
<dbReference type="EMBL" id="BMES01000001">
    <property type="protein sequence ID" value="GGH15031.1"/>
    <property type="molecule type" value="Genomic_DNA"/>
</dbReference>
<protein>
    <recommendedName>
        <fullName evidence="3">Transglutaminase</fullName>
    </recommendedName>
</protein>
<accession>A0A917MHI0</accession>
<dbReference type="PANTHER" id="PTHR39327">
    <property type="match status" value="1"/>
</dbReference>
<reference evidence="1" key="1">
    <citation type="journal article" date="2014" name="Int. J. Syst. Evol. Microbiol.">
        <title>Complete genome sequence of Corynebacterium casei LMG S-19264T (=DSM 44701T), isolated from a smear-ripened cheese.</title>
        <authorList>
            <consortium name="US DOE Joint Genome Institute (JGI-PGF)"/>
            <person name="Walter F."/>
            <person name="Albersmeier A."/>
            <person name="Kalinowski J."/>
            <person name="Ruckert C."/>
        </authorList>
    </citation>
    <scope>NUCLEOTIDE SEQUENCE</scope>
    <source>
        <strain evidence="1">CGMCC 1.12214</strain>
    </source>
</reference>
<dbReference type="AlphaFoldDB" id="A0A917MHI0"/>
<keyword evidence="2" id="KW-1185">Reference proteome</keyword>
<gene>
    <name evidence="1" type="ORF">GCM10007036_14740</name>
</gene>
<dbReference type="Proteomes" id="UP000603912">
    <property type="component" value="Unassembled WGS sequence"/>
</dbReference>
<reference evidence="1" key="2">
    <citation type="submission" date="2020-09" db="EMBL/GenBank/DDBJ databases">
        <authorList>
            <person name="Sun Q."/>
            <person name="Zhou Y."/>
        </authorList>
    </citation>
    <scope>NUCLEOTIDE SEQUENCE</scope>
    <source>
        <strain evidence="1">CGMCC 1.12214</strain>
    </source>
</reference>
<dbReference type="Pfam" id="PF06035">
    <property type="entry name" value="Peptidase_C93"/>
    <property type="match status" value="1"/>
</dbReference>
<evidence type="ECO:0008006" key="3">
    <source>
        <dbReference type="Google" id="ProtNLM"/>
    </source>
</evidence>
<evidence type="ECO:0000313" key="1">
    <source>
        <dbReference type="EMBL" id="GGH15031.1"/>
    </source>
</evidence>